<dbReference type="PANTHER" id="PTHR43005">
    <property type="entry name" value="BLR7065 PROTEIN"/>
    <property type="match status" value="1"/>
</dbReference>
<evidence type="ECO:0000259" key="9">
    <source>
        <dbReference type="PROSITE" id="PS50928"/>
    </source>
</evidence>
<name>A0ABN1D093_SACER</name>
<dbReference type="InterPro" id="IPR000515">
    <property type="entry name" value="MetI-like"/>
</dbReference>
<feature type="region of interest" description="Disordered" evidence="8">
    <location>
        <begin position="1"/>
        <end position="34"/>
    </location>
</feature>
<evidence type="ECO:0000256" key="2">
    <source>
        <dbReference type="ARBA" id="ARBA00022448"/>
    </source>
</evidence>
<sequence>MTPTTPTTQTPSAQDVAERTGTAGPQARKPAGKWSATAWKRRAPLMPALLFTVVVTQVPFLLTVFYSFQSWNLVRPGSRHFVGLRNYVDVFADSQFRGAMLNTVLLTVVCVLVALLLGLGLAMLLDRQFLGRGVVRTLLITPFLILPAAGALLWKTTMFDPTYGLLNFVLGGDTDWLSEYPLASVMAQVVWQWTPFMMLLVLAGLQAQSREVLEAAQVDGAGRWRIFTSITLPQLSRYMQLAVLLGAIYVVNSFDAIFLMTQGGPGTASTNLPYYIYQRAFEGFDIGQSSAMGVIVVILTLIVATFALRLMFRTFGVSGEAK</sequence>
<feature type="transmembrane region" description="Helical" evidence="7">
    <location>
        <begin position="104"/>
        <end position="125"/>
    </location>
</feature>
<dbReference type="Proteomes" id="UP001500729">
    <property type="component" value="Unassembled WGS sequence"/>
</dbReference>
<feature type="transmembrane region" description="Helical" evidence="7">
    <location>
        <begin position="185"/>
        <end position="205"/>
    </location>
</feature>
<proteinExistence type="inferred from homology"/>
<evidence type="ECO:0000256" key="4">
    <source>
        <dbReference type="ARBA" id="ARBA00022692"/>
    </source>
</evidence>
<feature type="transmembrane region" description="Helical" evidence="7">
    <location>
        <begin position="48"/>
        <end position="68"/>
    </location>
</feature>
<dbReference type="PROSITE" id="PS50928">
    <property type="entry name" value="ABC_TM1"/>
    <property type="match status" value="1"/>
</dbReference>
<dbReference type="PANTHER" id="PTHR43005:SF2">
    <property type="entry name" value="INTEGRAL MEMBRANE SUGAR TRANSPORT PROTEIN"/>
    <property type="match status" value="1"/>
</dbReference>
<dbReference type="CDD" id="cd06261">
    <property type="entry name" value="TM_PBP2"/>
    <property type="match status" value="1"/>
</dbReference>
<dbReference type="Gene3D" id="1.10.3720.10">
    <property type="entry name" value="MetI-like"/>
    <property type="match status" value="1"/>
</dbReference>
<evidence type="ECO:0000256" key="3">
    <source>
        <dbReference type="ARBA" id="ARBA00022475"/>
    </source>
</evidence>
<evidence type="ECO:0000256" key="1">
    <source>
        <dbReference type="ARBA" id="ARBA00004651"/>
    </source>
</evidence>
<feature type="transmembrane region" description="Helical" evidence="7">
    <location>
        <begin position="137"/>
        <end position="154"/>
    </location>
</feature>
<keyword evidence="4 7" id="KW-0812">Transmembrane</keyword>
<evidence type="ECO:0000256" key="5">
    <source>
        <dbReference type="ARBA" id="ARBA00022989"/>
    </source>
</evidence>
<evidence type="ECO:0000256" key="6">
    <source>
        <dbReference type="ARBA" id="ARBA00023136"/>
    </source>
</evidence>
<dbReference type="InterPro" id="IPR035906">
    <property type="entry name" value="MetI-like_sf"/>
</dbReference>
<gene>
    <name evidence="10" type="ORF">GCM10009533_32450</name>
</gene>
<dbReference type="Pfam" id="PF00528">
    <property type="entry name" value="BPD_transp_1"/>
    <property type="match status" value="1"/>
</dbReference>
<dbReference type="EMBL" id="BAAAGS010000019">
    <property type="protein sequence ID" value="GAA0530747.1"/>
    <property type="molecule type" value="Genomic_DNA"/>
</dbReference>
<feature type="transmembrane region" description="Helical" evidence="7">
    <location>
        <begin position="291"/>
        <end position="312"/>
    </location>
</feature>
<protein>
    <submittedName>
        <fullName evidence="10">Sugar ABC transporter permease</fullName>
    </submittedName>
</protein>
<keyword evidence="5 7" id="KW-1133">Transmembrane helix</keyword>
<comment type="caution">
    <text evidence="10">The sequence shown here is derived from an EMBL/GenBank/DDBJ whole genome shotgun (WGS) entry which is preliminary data.</text>
</comment>
<organism evidence="10 11">
    <name type="scientific">Saccharopolyspora erythraea</name>
    <name type="common">Streptomyces erythraeus</name>
    <dbReference type="NCBI Taxonomy" id="1836"/>
    <lineage>
        <taxon>Bacteria</taxon>
        <taxon>Bacillati</taxon>
        <taxon>Actinomycetota</taxon>
        <taxon>Actinomycetes</taxon>
        <taxon>Pseudonocardiales</taxon>
        <taxon>Pseudonocardiaceae</taxon>
        <taxon>Saccharopolyspora</taxon>
    </lineage>
</organism>
<comment type="subcellular location">
    <subcellularLocation>
        <location evidence="1 7">Cell membrane</location>
        <topology evidence="1 7">Multi-pass membrane protein</topology>
    </subcellularLocation>
</comment>
<evidence type="ECO:0000313" key="10">
    <source>
        <dbReference type="EMBL" id="GAA0530747.1"/>
    </source>
</evidence>
<evidence type="ECO:0000313" key="11">
    <source>
        <dbReference type="Proteomes" id="UP001500729"/>
    </source>
</evidence>
<accession>A0ABN1D093</accession>
<feature type="compositionally biased region" description="Low complexity" evidence="8">
    <location>
        <begin position="1"/>
        <end position="11"/>
    </location>
</feature>
<feature type="transmembrane region" description="Helical" evidence="7">
    <location>
        <begin position="241"/>
        <end position="260"/>
    </location>
</feature>
<dbReference type="RefSeq" id="WP_009946770.1">
    <property type="nucleotide sequence ID" value="NZ_BAAAGS010000019.1"/>
</dbReference>
<keyword evidence="11" id="KW-1185">Reference proteome</keyword>
<comment type="similarity">
    <text evidence="7">Belongs to the binding-protein-dependent transport system permease family.</text>
</comment>
<dbReference type="SUPFAM" id="SSF161098">
    <property type="entry name" value="MetI-like"/>
    <property type="match status" value="1"/>
</dbReference>
<keyword evidence="3" id="KW-1003">Cell membrane</keyword>
<keyword evidence="6 7" id="KW-0472">Membrane</keyword>
<feature type="domain" description="ABC transmembrane type-1" evidence="9">
    <location>
        <begin position="100"/>
        <end position="307"/>
    </location>
</feature>
<evidence type="ECO:0000256" key="8">
    <source>
        <dbReference type="SAM" id="MobiDB-lite"/>
    </source>
</evidence>
<evidence type="ECO:0000256" key="7">
    <source>
        <dbReference type="RuleBase" id="RU363032"/>
    </source>
</evidence>
<reference evidence="10 11" key="1">
    <citation type="journal article" date="2019" name="Int. J. Syst. Evol. Microbiol.">
        <title>The Global Catalogue of Microorganisms (GCM) 10K type strain sequencing project: providing services to taxonomists for standard genome sequencing and annotation.</title>
        <authorList>
            <consortium name="The Broad Institute Genomics Platform"/>
            <consortium name="The Broad Institute Genome Sequencing Center for Infectious Disease"/>
            <person name="Wu L."/>
            <person name="Ma J."/>
        </authorList>
    </citation>
    <scope>NUCLEOTIDE SEQUENCE [LARGE SCALE GENOMIC DNA]</scope>
    <source>
        <strain evidence="10 11">JCM 10303</strain>
    </source>
</reference>
<keyword evidence="2 7" id="KW-0813">Transport</keyword>